<dbReference type="HOGENOM" id="CLU_3284901_0_0_10"/>
<gene>
    <name evidence="1" type="ORF">HMPREF9446_02255</name>
</gene>
<organism evidence="1 2">
    <name type="scientific">Bacteroides fluxus YIT 12057</name>
    <dbReference type="NCBI Taxonomy" id="763034"/>
    <lineage>
        <taxon>Bacteria</taxon>
        <taxon>Pseudomonadati</taxon>
        <taxon>Bacteroidota</taxon>
        <taxon>Bacteroidia</taxon>
        <taxon>Bacteroidales</taxon>
        <taxon>Bacteroidaceae</taxon>
        <taxon>Bacteroides</taxon>
    </lineage>
</organism>
<accession>F3PU34</accession>
<dbReference type="Proteomes" id="UP000003416">
    <property type="component" value="Unassembled WGS sequence"/>
</dbReference>
<dbReference type="AlphaFoldDB" id="F3PU34"/>
<reference evidence="1 2" key="1">
    <citation type="submission" date="2011-02" db="EMBL/GenBank/DDBJ databases">
        <authorList>
            <person name="Weinstock G."/>
            <person name="Sodergren E."/>
            <person name="Clifton S."/>
            <person name="Fulton L."/>
            <person name="Fulton B."/>
            <person name="Courtney L."/>
            <person name="Fronick C."/>
            <person name="Harrison M."/>
            <person name="Strong C."/>
            <person name="Farmer C."/>
            <person name="Delahaunty K."/>
            <person name="Markovic C."/>
            <person name="Hall O."/>
            <person name="Minx P."/>
            <person name="Tomlinson C."/>
            <person name="Mitreva M."/>
            <person name="Hou S."/>
            <person name="Chen J."/>
            <person name="Wollam A."/>
            <person name="Pepin K.H."/>
            <person name="Johnson M."/>
            <person name="Bhonagiri V."/>
            <person name="Zhang X."/>
            <person name="Suruliraj S."/>
            <person name="Warren W."/>
            <person name="Chinwalla A."/>
            <person name="Mardis E.R."/>
            <person name="Wilson R.K."/>
        </authorList>
    </citation>
    <scope>NUCLEOTIDE SEQUENCE [LARGE SCALE GENOMIC DNA]</scope>
    <source>
        <strain evidence="1 2">YIT 12057</strain>
    </source>
</reference>
<dbReference type="STRING" id="763034.HMPREF9446_02255"/>
<evidence type="ECO:0000313" key="2">
    <source>
        <dbReference type="Proteomes" id="UP000003416"/>
    </source>
</evidence>
<evidence type="ECO:0000313" key="1">
    <source>
        <dbReference type="EMBL" id="EGF56480.1"/>
    </source>
</evidence>
<name>F3PU34_9BACE</name>
<keyword evidence="2" id="KW-1185">Reference proteome</keyword>
<proteinExistence type="predicted"/>
<comment type="caution">
    <text evidence="1">The sequence shown here is derived from an EMBL/GenBank/DDBJ whole genome shotgun (WGS) entry which is preliminary data.</text>
</comment>
<dbReference type="EMBL" id="AFBN01000040">
    <property type="protein sequence ID" value="EGF56480.1"/>
    <property type="molecule type" value="Genomic_DNA"/>
</dbReference>
<sequence>MRLFTVLYCFIRMKFVICYFSCFQLLGANGAKIMNSILNK</sequence>
<protein>
    <submittedName>
        <fullName evidence="1">Conserved domain protein</fullName>
    </submittedName>
</protein>